<name>X1KAF8_9ZZZZ</name>
<dbReference type="EMBL" id="BARV01008410">
    <property type="protein sequence ID" value="GAI03588.1"/>
    <property type="molecule type" value="Genomic_DNA"/>
</dbReference>
<dbReference type="InterPro" id="IPR004223">
    <property type="entry name" value="VitB12-dep_Met_synth_activ_dom"/>
</dbReference>
<organism evidence="2">
    <name type="scientific">marine sediment metagenome</name>
    <dbReference type="NCBI Taxonomy" id="412755"/>
    <lineage>
        <taxon>unclassified sequences</taxon>
        <taxon>metagenomes</taxon>
        <taxon>ecological metagenomes</taxon>
    </lineage>
</organism>
<dbReference type="InterPro" id="IPR037010">
    <property type="entry name" value="VitB12-dep_Met_synth_activ_sf"/>
</dbReference>
<accession>X1KAF8</accession>
<evidence type="ECO:0000313" key="2">
    <source>
        <dbReference type="EMBL" id="GAI03588.1"/>
    </source>
</evidence>
<dbReference type="AlphaFoldDB" id="X1KAF8"/>
<dbReference type="Pfam" id="PF02965">
    <property type="entry name" value="Met_synt_B12"/>
    <property type="match status" value="1"/>
</dbReference>
<dbReference type="Gene3D" id="3.40.109.40">
    <property type="match status" value="1"/>
</dbReference>
<feature type="domain" description="AdoMet activation" evidence="1">
    <location>
        <begin position="156"/>
        <end position="194"/>
    </location>
</feature>
<protein>
    <recommendedName>
        <fullName evidence="1">AdoMet activation domain-containing protein</fullName>
    </recommendedName>
</protein>
<dbReference type="SUPFAM" id="SSF56507">
    <property type="entry name" value="Methionine synthase activation domain-like"/>
    <property type="match status" value="1"/>
</dbReference>
<comment type="caution">
    <text evidence="2">The sequence shown here is derived from an EMBL/GenBank/DDBJ whole genome shotgun (WGS) entry which is preliminary data.</text>
</comment>
<sequence length="234" mass="26448">MNTFVLRDIPFKLDPEGLMRKLRVKPETHYADEFIRLANEAQEVARPKALYGISFIDNSTDDSVTLDGITFRSRVLAVNLEDVNRVFAYVATCGTEIEEWSKSGAEDLLQSFWMDAIKEAALRAAMPVLRKAIVSGHKLGKISTMAPGSLGDWPIQQQKPLFKLLGDTEGMIGVRLTESFLMLPPKSVSGIWFPTETRFESCQLCPRPRCPNRRAPHDSELFEIRYERVVIGED</sequence>
<reference evidence="2" key="1">
    <citation type="journal article" date="2014" name="Front. Microbiol.">
        <title>High frequency of phylogenetically diverse reductive dehalogenase-homologous genes in deep subseafloor sedimentary metagenomes.</title>
        <authorList>
            <person name="Kawai M."/>
            <person name="Futagami T."/>
            <person name="Toyoda A."/>
            <person name="Takaki Y."/>
            <person name="Nishi S."/>
            <person name="Hori S."/>
            <person name="Arai W."/>
            <person name="Tsubouchi T."/>
            <person name="Morono Y."/>
            <person name="Uchiyama I."/>
            <person name="Ito T."/>
            <person name="Fujiyama A."/>
            <person name="Inagaki F."/>
            <person name="Takami H."/>
        </authorList>
    </citation>
    <scope>NUCLEOTIDE SEQUENCE</scope>
    <source>
        <strain evidence="2">Expedition CK06-06</strain>
    </source>
</reference>
<gene>
    <name evidence="2" type="ORF">S06H3_16914</name>
</gene>
<dbReference type="GO" id="GO:0008705">
    <property type="term" value="F:methionine synthase activity"/>
    <property type="evidence" value="ECO:0007669"/>
    <property type="project" value="InterPro"/>
</dbReference>
<proteinExistence type="predicted"/>
<evidence type="ECO:0000259" key="1">
    <source>
        <dbReference type="Pfam" id="PF02965"/>
    </source>
</evidence>